<protein>
    <submittedName>
        <fullName evidence="2">Uncharacterized protein</fullName>
    </submittedName>
</protein>
<gene>
    <name evidence="2" type="ORF">PFLmoz3_00332</name>
</gene>
<keyword evidence="1" id="KW-0812">Transmembrane</keyword>
<dbReference type="AlphaFoldDB" id="A0A0B7D8V3"/>
<evidence type="ECO:0000313" key="2">
    <source>
        <dbReference type="EMBL" id="KWV89984.1"/>
    </source>
</evidence>
<accession>A0A0B7D8V3</accession>
<dbReference type="PATRIC" id="fig|294.194.peg.367"/>
<dbReference type="OrthoDB" id="6893307at2"/>
<evidence type="ECO:0000256" key="1">
    <source>
        <dbReference type="SAM" id="Phobius"/>
    </source>
</evidence>
<feature type="transmembrane region" description="Helical" evidence="1">
    <location>
        <begin position="50"/>
        <end position="70"/>
    </location>
</feature>
<proteinExistence type="predicted"/>
<reference evidence="2 3" key="1">
    <citation type="submission" date="2015-05" db="EMBL/GenBank/DDBJ databases">
        <title>A genomic and transcriptomic approach to investigate the blue pigment phenotype in Pseudomonas fluorescens.</title>
        <authorList>
            <person name="Andreani N.A."/>
            <person name="Cardazzo B."/>
        </authorList>
    </citation>
    <scope>NUCLEOTIDE SEQUENCE [LARGE SCALE GENOMIC DNA]</scope>
    <source>
        <strain evidence="2 3">Ps_22</strain>
    </source>
</reference>
<dbReference type="EMBL" id="LCYA01000003">
    <property type="protein sequence ID" value="KWV89984.1"/>
    <property type="molecule type" value="Genomic_DNA"/>
</dbReference>
<keyword evidence="1" id="KW-1133">Transmembrane helix</keyword>
<keyword evidence="1" id="KW-0472">Membrane</keyword>
<comment type="caution">
    <text evidence="2">The sequence shown here is derived from an EMBL/GenBank/DDBJ whole genome shotgun (WGS) entry which is preliminary data.</text>
</comment>
<organism evidence="2 3">
    <name type="scientific">Pseudomonas fluorescens</name>
    <dbReference type="NCBI Taxonomy" id="294"/>
    <lineage>
        <taxon>Bacteria</taxon>
        <taxon>Pseudomonadati</taxon>
        <taxon>Pseudomonadota</taxon>
        <taxon>Gammaproteobacteria</taxon>
        <taxon>Pseudomonadales</taxon>
        <taxon>Pseudomonadaceae</taxon>
        <taxon>Pseudomonas</taxon>
    </lineage>
</organism>
<name>A0A0B7D8V3_PSEFL</name>
<dbReference type="Proteomes" id="UP000061348">
    <property type="component" value="Unassembled WGS sequence"/>
</dbReference>
<sequence>MKRSPLFTLLSSLGIVAVMILTASLAAWIGRTALGSFDAWQQAFESAQPYLRWWRALLYGALFALWWDLLRRYQHRPQDRRRIKRIGTLGLLLFICVELTRL</sequence>
<evidence type="ECO:0000313" key="3">
    <source>
        <dbReference type="Proteomes" id="UP000061348"/>
    </source>
</evidence>
<dbReference type="RefSeq" id="WP_042558346.1">
    <property type="nucleotide sequence ID" value="NZ_CDMF01000001.1"/>
</dbReference>